<protein>
    <submittedName>
        <fullName evidence="7">Serine/threonine protein kinase</fullName>
    </submittedName>
</protein>
<evidence type="ECO:0000256" key="1">
    <source>
        <dbReference type="ARBA" id="ARBA00022679"/>
    </source>
</evidence>
<evidence type="ECO:0000313" key="8">
    <source>
        <dbReference type="Proteomes" id="UP000694228"/>
    </source>
</evidence>
<accession>A0A8F5ZG77</accession>
<organism evidence="7 8">
    <name type="scientific">Methanospirillum hungatei</name>
    <dbReference type="NCBI Taxonomy" id="2203"/>
    <lineage>
        <taxon>Archaea</taxon>
        <taxon>Methanobacteriati</taxon>
        <taxon>Methanobacteriota</taxon>
        <taxon>Stenosarchaea group</taxon>
        <taxon>Methanomicrobia</taxon>
        <taxon>Methanomicrobiales</taxon>
        <taxon>Methanospirillaceae</taxon>
        <taxon>Methanospirillum</taxon>
    </lineage>
</organism>
<gene>
    <name evidence="7" type="ORF">KSK55_02795</name>
</gene>
<evidence type="ECO:0000256" key="3">
    <source>
        <dbReference type="ARBA" id="ARBA00022777"/>
    </source>
</evidence>
<name>A0A8F5ZG77_METHU</name>
<dbReference type="InterPro" id="IPR008271">
    <property type="entry name" value="Ser/Thr_kinase_AS"/>
</dbReference>
<dbReference type="EMBL" id="CP077107">
    <property type="protein sequence ID" value="QXO95349.1"/>
    <property type="molecule type" value="Genomic_DNA"/>
</dbReference>
<keyword evidence="4" id="KW-0067">ATP-binding</keyword>
<evidence type="ECO:0000259" key="6">
    <source>
        <dbReference type="PROSITE" id="PS50011"/>
    </source>
</evidence>
<dbReference type="PANTHER" id="PTHR43289:SF6">
    <property type="entry name" value="SERINE_THREONINE-PROTEIN KINASE NEKL-3"/>
    <property type="match status" value="1"/>
</dbReference>
<dbReference type="Pfam" id="PF00069">
    <property type="entry name" value="Pkinase"/>
    <property type="match status" value="1"/>
</dbReference>
<dbReference type="InterPro" id="IPR000719">
    <property type="entry name" value="Prot_kinase_dom"/>
</dbReference>
<keyword evidence="3 7" id="KW-0418">Kinase</keyword>
<evidence type="ECO:0000256" key="5">
    <source>
        <dbReference type="SAM" id="Phobius"/>
    </source>
</evidence>
<dbReference type="OrthoDB" id="41005at2157"/>
<dbReference type="PANTHER" id="PTHR43289">
    <property type="entry name" value="MITOGEN-ACTIVATED PROTEIN KINASE KINASE KINASE 20-RELATED"/>
    <property type="match status" value="1"/>
</dbReference>
<dbReference type="Proteomes" id="UP000694228">
    <property type="component" value="Chromosome"/>
</dbReference>
<keyword evidence="5" id="KW-0812">Transmembrane</keyword>
<proteinExistence type="predicted"/>
<evidence type="ECO:0000256" key="4">
    <source>
        <dbReference type="ARBA" id="ARBA00022840"/>
    </source>
</evidence>
<dbReference type="PROSITE" id="PS50011">
    <property type="entry name" value="PROTEIN_KINASE_DOM"/>
    <property type="match status" value="1"/>
</dbReference>
<keyword evidence="5" id="KW-0472">Membrane</keyword>
<reference evidence="7 8" key="1">
    <citation type="submission" date="2021-06" db="EMBL/GenBank/DDBJ databases">
        <title>Complete genome sequence of the secondary alcohol utilizing methanogen Methanospirillum hungatei strain GP1.</title>
        <authorList>
            <person name="Day L.A."/>
            <person name="Costa K.C."/>
        </authorList>
    </citation>
    <scope>NUCLEOTIDE SEQUENCE [LARGE SCALE GENOMIC DNA]</scope>
    <source>
        <strain evidence="7 8">GP1</strain>
    </source>
</reference>
<evidence type="ECO:0000256" key="2">
    <source>
        <dbReference type="ARBA" id="ARBA00022741"/>
    </source>
</evidence>
<keyword evidence="2" id="KW-0547">Nucleotide-binding</keyword>
<dbReference type="AlphaFoldDB" id="A0A8F5ZG77"/>
<feature type="transmembrane region" description="Helical" evidence="5">
    <location>
        <begin position="91"/>
        <end position="112"/>
    </location>
</feature>
<feature type="transmembrane region" description="Helical" evidence="5">
    <location>
        <begin position="20"/>
        <end position="40"/>
    </location>
</feature>
<evidence type="ECO:0000313" key="7">
    <source>
        <dbReference type="EMBL" id="QXO95349.1"/>
    </source>
</evidence>
<feature type="transmembrane region" description="Helical" evidence="5">
    <location>
        <begin position="124"/>
        <end position="146"/>
    </location>
</feature>
<dbReference type="SMART" id="SM00220">
    <property type="entry name" value="S_TKc"/>
    <property type="match status" value="1"/>
</dbReference>
<keyword evidence="7" id="KW-0723">Serine/threonine-protein kinase</keyword>
<keyword evidence="5" id="KW-1133">Transmembrane helix</keyword>
<feature type="transmembrane region" description="Helical" evidence="5">
    <location>
        <begin position="60"/>
        <end position="79"/>
    </location>
</feature>
<dbReference type="PROSITE" id="PS00108">
    <property type="entry name" value="PROTEIN_KINASE_ST"/>
    <property type="match status" value="1"/>
</dbReference>
<feature type="domain" description="Protein kinase" evidence="6">
    <location>
        <begin position="173"/>
        <end position="404"/>
    </location>
</feature>
<sequence>MKTTIFPADKSQKRINSVTLLQILNLALAILYLTIELFLVSVPQSHGHGVGMGHGVGNTFTFSLPLFLILFLLMILFHIISVFQNRLQVRFILGTGLGQVITATLLSGLLLFSRQSFNLLKIEYPYTSLILFFLTVSLILGVYMVIGKVRKEYGNEREMDRNISSFPLPKNRYRNIRPIGEGGVGTIWYAERIGDGTSVVVKVPRKEDEMTGLSFMQEISIWKDLEHPHIATLLSANILPVPYLEIEYLPGSVADLKTPIPVEQAVLIIQGLVSALLYAHGRGVTHCDIKPTNILLTYEGIPKLTDWGLARSGRDRWSVSGFSPTYAAPEQRQMNSECTATTDIWQVGMVCAELITGRPEIPSGTEPVFQTGIGKILLSIIQRCLTADPAGRYQSIQELSDDIASLSSISVDNSLEVAATDK</sequence>
<dbReference type="GO" id="GO:0004674">
    <property type="term" value="F:protein serine/threonine kinase activity"/>
    <property type="evidence" value="ECO:0007669"/>
    <property type="project" value="UniProtKB-KW"/>
</dbReference>
<dbReference type="CDD" id="cd14014">
    <property type="entry name" value="STKc_PknB_like"/>
    <property type="match status" value="1"/>
</dbReference>
<keyword evidence="1" id="KW-0808">Transferase</keyword>
<dbReference type="GO" id="GO:0005524">
    <property type="term" value="F:ATP binding"/>
    <property type="evidence" value="ECO:0007669"/>
    <property type="project" value="UniProtKB-KW"/>
</dbReference>